<evidence type="ECO:0000313" key="3">
    <source>
        <dbReference type="Proteomes" id="UP000708208"/>
    </source>
</evidence>
<proteinExistence type="predicted"/>
<protein>
    <submittedName>
        <fullName evidence="2">Uncharacterized protein</fullName>
    </submittedName>
</protein>
<dbReference type="Proteomes" id="UP000708208">
    <property type="component" value="Unassembled WGS sequence"/>
</dbReference>
<feature type="transmembrane region" description="Helical" evidence="1">
    <location>
        <begin position="196"/>
        <end position="218"/>
    </location>
</feature>
<evidence type="ECO:0000313" key="2">
    <source>
        <dbReference type="EMBL" id="CAG7822659.1"/>
    </source>
</evidence>
<keyword evidence="3" id="KW-1185">Reference proteome</keyword>
<dbReference type="EMBL" id="CAJVCH010527044">
    <property type="protein sequence ID" value="CAG7822659.1"/>
    <property type="molecule type" value="Genomic_DNA"/>
</dbReference>
<accession>A0A8J2PI64</accession>
<name>A0A8J2PI64_9HEXA</name>
<sequence>MPLPHSVRESINSFVINQCLDFPVEKLETLIKYPDYILLTLYGFKSSRNVCEDSLFLSKLWNSPREESRTDLLEAVWILHSGENGNQDFIPNLSSIWGKDFFPPSSTFCYPELQRQFVFNNQYSSLLGDRHHEGAPFIVPVSDHQEKPSNAGYGPLLEVRLSLDHHKVTSVLDEIGIRWGFPEQLKRIKPPLQLHITLFSVIVGIVVLTSVFTFVNVWERDFSNEEILPLSKSIWPGNNNTKTELEITSALDFKLLEPLLLPEFDNAFLKIGREKQSVIPILRTLGTLPSNSENIVTEDLLNASTATYFCLDNLPLKVLEVKNVKYFP</sequence>
<organism evidence="2 3">
    <name type="scientific">Allacma fusca</name>
    <dbReference type="NCBI Taxonomy" id="39272"/>
    <lineage>
        <taxon>Eukaryota</taxon>
        <taxon>Metazoa</taxon>
        <taxon>Ecdysozoa</taxon>
        <taxon>Arthropoda</taxon>
        <taxon>Hexapoda</taxon>
        <taxon>Collembola</taxon>
        <taxon>Symphypleona</taxon>
        <taxon>Sminthuridae</taxon>
        <taxon>Allacma</taxon>
    </lineage>
</organism>
<dbReference type="AlphaFoldDB" id="A0A8J2PI64"/>
<comment type="caution">
    <text evidence="2">The sequence shown here is derived from an EMBL/GenBank/DDBJ whole genome shotgun (WGS) entry which is preliminary data.</text>
</comment>
<keyword evidence="1" id="KW-1133">Transmembrane helix</keyword>
<reference evidence="2" key="1">
    <citation type="submission" date="2021-06" db="EMBL/GenBank/DDBJ databases">
        <authorList>
            <person name="Hodson N. C."/>
            <person name="Mongue J. A."/>
            <person name="Jaron S. K."/>
        </authorList>
    </citation>
    <scope>NUCLEOTIDE SEQUENCE</scope>
</reference>
<keyword evidence="1" id="KW-0812">Transmembrane</keyword>
<evidence type="ECO:0000256" key="1">
    <source>
        <dbReference type="SAM" id="Phobius"/>
    </source>
</evidence>
<gene>
    <name evidence="2" type="ORF">AFUS01_LOCUS32919</name>
</gene>
<keyword evidence="1" id="KW-0472">Membrane</keyword>